<dbReference type="PANTHER" id="PTHR45527:SF1">
    <property type="entry name" value="FATTY ACID SYNTHASE"/>
    <property type="match status" value="1"/>
</dbReference>
<proteinExistence type="predicted"/>
<evidence type="ECO:0000259" key="3">
    <source>
        <dbReference type="Pfam" id="PF00668"/>
    </source>
</evidence>
<dbReference type="RefSeq" id="WP_213412376.1">
    <property type="nucleotide sequence ID" value="NZ_BOVK01000031.1"/>
</dbReference>
<evidence type="ECO:0008006" key="6">
    <source>
        <dbReference type="Google" id="ProtNLM"/>
    </source>
</evidence>
<dbReference type="GO" id="GO:0009239">
    <property type="term" value="P:enterobactin biosynthetic process"/>
    <property type="evidence" value="ECO:0007669"/>
    <property type="project" value="TreeGrafter"/>
</dbReference>
<dbReference type="GO" id="GO:0005829">
    <property type="term" value="C:cytosol"/>
    <property type="evidence" value="ECO:0007669"/>
    <property type="project" value="TreeGrafter"/>
</dbReference>
<dbReference type="GO" id="GO:0008610">
    <property type="term" value="P:lipid biosynthetic process"/>
    <property type="evidence" value="ECO:0007669"/>
    <property type="project" value="UniProtKB-ARBA"/>
</dbReference>
<dbReference type="InterPro" id="IPR001242">
    <property type="entry name" value="Condensation_dom"/>
</dbReference>
<dbReference type="Gene3D" id="3.40.50.980">
    <property type="match status" value="2"/>
</dbReference>
<dbReference type="GO" id="GO:0047527">
    <property type="term" value="F:2,3-dihydroxybenzoate-serine ligase activity"/>
    <property type="evidence" value="ECO:0007669"/>
    <property type="project" value="TreeGrafter"/>
</dbReference>
<dbReference type="GO" id="GO:0031177">
    <property type="term" value="F:phosphopantetheine binding"/>
    <property type="evidence" value="ECO:0007669"/>
    <property type="project" value="TreeGrafter"/>
</dbReference>
<dbReference type="PRINTS" id="PR00154">
    <property type="entry name" value="AMPBINDING"/>
</dbReference>
<dbReference type="InterPro" id="IPR020459">
    <property type="entry name" value="AMP-binding"/>
</dbReference>
<evidence type="ECO:0000256" key="1">
    <source>
        <dbReference type="ARBA" id="ARBA00022737"/>
    </source>
</evidence>
<dbReference type="Pfam" id="PF00501">
    <property type="entry name" value="AMP-binding"/>
    <property type="match status" value="1"/>
</dbReference>
<evidence type="ECO:0000313" key="4">
    <source>
        <dbReference type="EMBL" id="GIQ69577.1"/>
    </source>
</evidence>
<sequence>MSGLTDGRHRPLWPLTHPQKRIWYMENIYPGTSMHNIIGSVKFRGEAEFSLLEEAIHLQIARHDGLRTRLAGGEGEPQQRFASYTPFPLELHDFSASPNAEIAFERWVEAEARKPIPLDREWLFTFHLFRMDEEIHGFLLLFHHIIADGWSSSLVIDEICQTYAQLKQQQPIEETAAPSYSHFWEREHQYLLSERCEKDREYWLHKYAVLPETLPVPGQAEVTGRRNSYQLDADRSHRVKQLAKEQRSSLNTFFILIYLIYLHKTTGLEDLVIGTPVLNRSGRKEKLTVGMFTSTMPLRYQIDPEVSFLSALQQLQQEVAACYFHQKYPYDRLLQDLALKRKGYDQLFQTCVNYYNTKVTTSCGDMTVEVREHDNGCQLYAMQLIIKDWGETERLTLDVDFRTANYSEAQVEQMIDHLYTLIDAVLEAPHTSIQQLPNMSALQEEKLLIAFNQTHAEFPRRLSVTQLFEQQVRQTPNKWAVRHGNQAFTYKQLNERANQLARFLRCKGVNKESVVGVMTEHGIETIIGILAILKTGGAYLPIDPSYPDERVAFMLEDTSCAMVMINQEIRSHWPEHIFQLDLRDPMLYAGDGSDLSVAHHPSDLAYIIYTSGSTGQPKGVMIEHHSLTHYIWWANKMYVKGEEVFALYSSLAFDLTVTSIFTPLISGGTIEVYRDDGEEYVLHRMMQERKITVLKLTPAHLSLLRECDNRRSSVKRLIVGGDDLKTSLARDIQDSFGGGH</sequence>
<dbReference type="Proteomes" id="UP000677918">
    <property type="component" value="Unassembled WGS sequence"/>
</dbReference>
<evidence type="ECO:0000313" key="5">
    <source>
        <dbReference type="Proteomes" id="UP000677918"/>
    </source>
</evidence>
<feature type="domain" description="AMP-dependent synthetase/ligase" evidence="2">
    <location>
        <begin position="468"/>
        <end position="738"/>
    </location>
</feature>
<dbReference type="Gene3D" id="3.30.559.30">
    <property type="entry name" value="Nonribosomal peptide synthetase, condensation domain"/>
    <property type="match status" value="1"/>
</dbReference>
<dbReference type="PANTHER" id="PTHR45527">
    <property type="entry name" value="NONRIBOSOMAL PEPTIDE SYNTHETASE"/>
    <property type="match status" value="1"/>
</dbReference>
<dbReference type="SUPFAM" id="SSF56801">
    <property type="entry name" value="Acetyl-CoA synthetase-like"/>
    <property type="match status" value="1"/>
</dbReference>
<dbReference type="InterPro" id="IPR020845">
    <property type="entry name" value="AMP-binding_CS"/>
</dbReference>
<keyword evidence="5" id="KW-1185">Reference proteome</keyword>
<evidence type="ECO:0000259" key="2">
    <source>
        <dbReference type="Pfam" id="PF00501"/>
    </source>
</evidence>
<protein>
    <recommendedName>
        <fullName evidence="6">Non-ribosomal peptide synthetase</fullName>
    </recommendedName>
</protein>
<keyword evidence="1" id="KW-0677">Repeat</keyword>
<dbReference type="AlphaFoldDB" id="A0A8J4M339"/>
<dbReference type="FunFam" id="3.40.50.980:FF:000001">
    <property type="entry name" value="Non-ribosomal peptide synthetase"/>
    <property type="match status" value="1"/>
</dbReference>
<dbReference type="Pfam" id="PF00668">
    <property type="entry name" value="Condensation"/>
    <property type="match status" value="1"/>
</dbReference>
<dbReference type="PROSITE" id="PS00455">
    <property type="entry name" value="AMP_BINDING"/>
    <property type="match status" value="1"/>
</dbReference>
<dbReference type="Gene3D" id="3.30.559.10">
    <property type="entry name" value="Chloramphenicol acetyltransferase-like domain"/>
    <property type="match status" value="1"/>
</dbReference>
<dbReference type="SUPFAM" id="SSF52777">
    <property type="entry name" value="CoA-dependent acyltransferases"/>
    <property type="match status" value="2"/>
</dbReference>
<dbReference type="GO" id="GO:0009366">
    <property type="term" value="C:enterobactin synthetase complex"/>
    <property type="evidence" value="ECO:0007669"/>
    <property type="project" value="TreeGrafter"/>
</dbReference>
<reference evidence="4" key="1">
    <citation type="submission" date="2021-04" db="EMBL/GenBank/DDBJ databases">
        <title>Draft genome sequence of Xylanibacillus composti strain K13.</title>
        <authorList>
            <person name="Uke A."/>
            <person name="Chhe C."/>
            <person name="Baramee S."/>
            <person name="Kosugi A."/>
        </authorList>
    </citation>
    <scope>NUCLEOTIDE SEQUENCE</scope>
    <source>
        <strain evidence="4">K13</strain>
    </source>
</reference>
<comment type="caution">
    <text evidence="4">The sequence shown here is derived from an EMBL/GenBank/DDBJ whole genome shotgun (WGS) entry which is preliminary data.</text>
</comment>
<organism evidence="4 5">
    <name type="scientific">Xylanibacillus composti</name>
    <dbReference type="NCBI Taxonomy" id="1572762"/>
    <lineage>
        <taxon>Bacteria</taxon>
        <taxon>Bacillati</taxon>
        <taxon>Bacillota</taxon>
        <taxon>Bacilli</taxon>
        <taxon>Bacillales</taxon>
        <taxon>Paenibacillaceae</taxon>
        <taxon>Xylanibacillus</taxon>
    </lineage>
</organism>
<accession>A0A8J4M339</accession>
<dbReference type="InterPro" id="IPR000873">
    <property type="entry name" value="AMP-dep_synth/lig_dom"/>
</dbReference>
<feature type="domain" description="Condensation" evidence="3">
    <location>
        <begin position="14"/>
        <end position="448"/>
    </location>
</feature>
<gene>
    <name evidence="4" type="ORF">XYCOK13_24010</name>
</gene>
<dbReference type="InterPro" id="IPR023213">
    <property type="entry name" value="CAT-like_dom_sf"/>
</dbReference>
<dbReference type="GO" id="GO:0043041">
    <property type="term" value="P:amino acid activation for nonribosomal peptide biosynthetic process"/>
    <property type="evidence" value="ECO:0007669"/>
    <property type="project" value="TreeGrafter"/>
</dbReference>
<dbReference type="EMBL" id="BOVK01000031">
    <property type="protein sequence ID" value="GIQ69577.1"/>
    <property type="molecule type" value="Genomic_DNA"/>
</dbReference>
<name>A0A8J4M339_9BACL</name>